<evidence type="ECO:0000256" key="2">
    <source>
        <dbReference type="RuleBase" id="RU363034"/>
    </source>
</evidence>
<keyword evidence="2 4" id="KW-0645">Protease</keyword>
<dbReference type="EMBL" id="NCKU01013834">
    <property type="protein sequence ID" value="RWR99723.1"/>
    <property type="molecule type" value="Genomic_DNA"/>
</dbReference>
<keyword evidence="2" id="KW-0720">Serine protease</keyword>
<dbReference type="Proteomes" id="UP000285301">
    <property type="component" value="Unassembled WGS sequence"/>
</dbReference>
<evidence type="ECO:0000313" key="4">
    <source>
        <dbReference type="EMBL" id="RWR99723.1"/>
    </source>
</evidence>
<sequence length="245" mass="26935">MRVIDGDDARVGEVPWQVAIKVFLCNAIQCQTMSCGGSIWDETTIITAAHCIPQRAGLQTILNVCIGSVRLDDPNRVCYRAIDAIIHPGWNPRYFVNDIAIIKVSRMNIPMVSRTGGLLANNVCEPKRSNYMGSFVVSGFGRNSRYSHNQSNRLQIAQLVPAGDACRQVNPYFDEKTQLCLKGIQGETACQGDSGGPVTYINEEGHHELVGVVSYGRQDCPRHGGVAYTNVHAYLSFIKQYAGNL</sequence>
<dbReference type="PROSITE" id="PS00135">
    <property type="entry name" value="TRYPSIN_SER"/>
    <property type="match status" value="1"/>
</dbReference>
<dbReference type="GO" id="GO:0004252">
    <property type="term" value="F:serine-type endopeptidase activity"/>
    <property type="evidence" value="ECO:0007669"/>
    <property type="project" value="InterPro"/>
</dbReference>
<organism evidence="4 5">
    <name type="scientific">Dinothrombium tinctorium</name>
    <dbReference type="NCBI Taxonomy" id="1965070"/>
    <lineage>
        <taxon>Eukaryota</taxon>
        <taxon>Metazoa</taxon>
        <taxon>Ecdysozoa</taxon>
        <taxon>Arthropoda</taxon>
        <taxon>Chelicerata</taxon>
        <taxon>Arachnida</taxon>
        <taxon>Acari</taxon>
        <taxon>Acariformes</taxon>
        <taxon>Trombidiformes</taxon>
        <taxon>Prostigmata</taxon>
        <taxon>Anystina</taxon>
        <taxon>Parasitengona</taxon>
        <taxon>Trombidioidea</taxon>
        <taxon>Trombidiidae</taxon>
        <taxon>Dinothrombium</taxon>
    </lineage>
</organism>
<dbReference type="Gene3D" id="2.40.10.10">
    <property type="entry name" value="Trypsin-like serine proteases"/>
    <property type="match status" value="1"/>
</dbReference>
<accession>A0A443Q9N3</accession>
<evidence type="ECO:0000313" key="5">
    <source>
        <dbReference type="Proteomes" id="UP000285301"/>
    </source>
</evidence>
<dbReference type="PANTHER" id="PTHR24260">
    <property type="match status" value="1"/>
</dbReference>
<reference evidence="4 5" key="1">
    <citation type="journal article" date="2018" name="Gigascience">
        <title>Genomes of trombidid mites reveal novel predicted allergens and laterally-transferred genes associated with secondary metabolism.</title>
        <authorList>
            <person name="Dong X."/>
            <person name="Chaisiri K."/>
            <person name="Xia D."/>
            <person name="Armstrong S.D."/>
            <person name="Fang Y."/>
            <person name="Donnelly M.J."/>
            <person name="Kadowaki T."/>
            <person name="McGarry J.W."/>
            <person name="Darby A.C."/>
            <person name="Makepeace B.L."/>
        </authorList>
    </citation>
    <scope>NUCLEOTIDE SEQUENCE [LARGE SCALE GENOMIC DNA]</scope>
    <source>
        <strain evidence="4">UoL-WK</strain>
    </source>
</reference>
<dbReference type="InterPro" id="IPR051333">
    <property type="entry name" value="CLIP_Serine_Protease"/>
</dbReference>
<dbReference type="InterPro" id="IPR009003">
    <property type="entry name" value="Peptidase_S1_PA"/>
</dbReference>
<dbReference type="InterPro" id="IPR043504">
    <property type="entry name" value="Peptidase_S1_PA_chymotrypsin"/>
</dbReference>
<feature type="non-terminal residue" evidence="4">
    <location>
        <position position="245"/>
    </location>
</feature>
<comment type="caution">
    <text evidence="4">The sequence shown here is derived from an EMBL/GenBank/DDBJ whole genome shotgun (WGS) entry which is preliminary data.</text>
</comment>
<gene>
    <name evidence="4" type="ORF">B4U79_05650</name>
</gene>
<name>A0A443Q9N3_9ACAR</name>
<keyword evidence="1" id="KW-1015">Disulfide bond</keyword>
<dbReference type="PROSITE" id="PS50240">
    <property type="entry name" value="TRYPSIN_DOM"/>
    <property type="match status" value="1"/>
</dbReference>
<dbReference type="InterPro" id="IPR001314">
    <property type="entry name" value="Peptidase_S1A"/>
</dbReference>
<dbReference type="SUPFAM" id="SSF50494">
    <property type="entry name" value="Trypsin-like serine proteases"/>
    <property type="match status" value="1"/>
</dbReference>
<dbReference type="GO" id="GO:0006508">
    <property type="term" value="P:proteolysis"/>
    <property type="evidence" value="ECO:0007669"/>
    <property type="project" value="UniProtKB-KW"/>
</dbReference>
<evidence type="ECO:0000256" key="1">
    <source>
        <dbReference type="ARBA" id="ARBA00023157"/>
    </source>
</evidence>
<dbReference type="PRINTS" id="PR00722">
    <property type="entry name" value="CHYMOTRYPSIN"/>
</dbReference>
<dbReference type="CDD" id="cd00190">
    <property type="entry name" value="Tryp_SPc"/>
    <property type="match status" value="1"/>
</dbReference>
<evidence type="ECO:0000259" key="3">
    <source>
        <dbReference type="PROSITE" id="PS50240"/>
    </source>
</evidence>
<protein>
    <submittedName>
        <fullName evidence="4">Serine protease 7-like protein</fullName>
    </submittedName>
</protein>
<dbReference type="PROSITE" id="PS00134">
    <property type="entry name" value="TRYPSIN_HIS"/>
    <property type="match status" value="1"/>
</dbReference>
<dbReference type="STRING" id="1965070.A0A443Q9N3"/>
<dbReference type="InterPro" id="IPR033116">
    <property type="entry name" value="TRYPSIN_SER"/>
</dbReference>
<dbReference type="SMART" id="SM00020">
    <property type="entry name" value="Tryp_SPc"/>
    <property type="match status" value="1"/>
</dbReference>
<dbReference type="InterPro" id="IPR001254">
    <property type="entry name" value="Trypsin_dom"/>
</dbReference>
<dbReference type="OrthoDB" id="5565075at2759"/>
<dbReference type="FunFam" id="2.40.10.10:FF:000068">
    <property type="entry name" value="transmembrane protease serine 2"/>
    <property type="match status" value="1"/>
</dbReference>
<dbReference type="InterPro" id="IPR018114">
    <property type="entry name" value="TRYPSIN_HIS"/>
</dbReference>
<proteinExistence type="predicted"/>
<dbReference type="PANTHER" id="PTHR24260:SF145">
    <property type="entry name" value="FI17609P1-RELATED"/>
    <property type="match status" value="1"/>
</dbReference>
<keyword evidence="2" id="KW-0378">Hydrolase</keyword>
<dbReference type="AlphaFoldDB" id="A0A443Q9N3"/>
<dbReference type="Pfam" id="PF00089">
    <property type="entry name" value="Trypsin"/>
    <property type="match status" value="1"/>
</dbReference>
<feature type="domain" description="Peptidase S1" evidence="3">
    <location>
        <begin position="3"/>
        <end position="243"/>
    </location>
</feature>
<keyword evidence="5" id="KW-1185">Reference proteome</keyword>